<comment type="caution">
    <text evidence="1">The sequence shown here is derived from an EMBL/GenBank/DDBJ whole genome shotgun (WGS) entry which is preliminary data.</text>
</comment>
<proteinExistence type="predicted"/>
<evidence type="ECO:0000313" key="1">
    <source>
        <dbReference type="EMBL" id="CAL8141689.1"/>
    </source>
</evidence>
<keyword evidence="2" id="KW-1185">Reference proteome</keyword>
<accession>A0ABP1S2X2</accession>
<evidence type="ECO:0000313" key="2">
    <source>
        <dbReference type="Proteomes" id="UP001642540"/>
    </source>
</evidence>
<name>A0ABP1S2X2_9HEXA</name>
<protein>
    <submittedName>
        <fullName evidence="1">Uncharacterized protein</fullName>
    </submittedName>
</protein>
<dbReference type="Proteomes" id="UP001642540">
    <property type="component" value="Unassembled WGS sequence"/>
</dbReference>
<reference evidence="1 2" key="1">
    <citation type="submission" date="2024-08" db="EMBL/GenBank/DDBJ databases">
        <authorList>
            <person name="Cucini C."/>
            <person name="Frati F."/>
        </authorList>
    </citation>
    <scope>NUCLEOTIDE SEQUENCE [LARGE SCALE GENOMIC DNA]</scope>
</reference>
<dbReference type="EMBL" id="CAXLJM020000147">
    <property type="protein sequence ID" value="CAL8141689.1"/>
    <property type="molecule type" value="Genomic_DNA"/>
</dbReference>
<organism evidence="1 2">
    <name type="scientific">Orchesella dallaii</name>
    <dbReference type="NCBI Taxonomy" id="48710"/>
    <lineage>
        <taxon>Eukaryota</taxon>
        <taxon>Metazoa</taxon>
        <taxon>Ecdysozoa</taxon>
        <taxon>Arthropoda</taxon>
        <taxon>Hexapoda</taxon>
        <taxon>Collembola</taxon>
        <taxon>Entomobryomorpha</taxon>
        <taxon>Entomobryoidea</taxon>
        <taxon>Orchesellidae</taxon>
        <taxon>Orchesellinae</taxon>
        <taxon>Orchesella</taxon>
    </lineage>
</organism>
<gene>
    <name evidence="1" type="ORF">ODALV1_LOCUS28833</name>
</gene>
<sequence>MQLKKMKEQKRSASITSLLTPSACRWKAHLRNYVKGIKNLAISTEFERTRLRYVPYIEGG</sequence>